<sequence length="147" mass="15344">MGKPPGWAEVTTVRLRAPLIAPLPAGPAIGDPAMTGGKGGCAVHQSKLDKCALLKEAPGVGAAPDSTIPPPARVPLKVEPLKLQDNMVAIQGVRPFLETRIVSVSIEVSLLRMDRRNMATEVKDVVESTATLQGVTKTLHVRVGTGG</sequence>
<comment type="caution">
    <text evidence="1">The sequence shown here is derived from an EMBL/GenBank/DDBJ whole genome shotgun (WGS) entry which is preliminary data.</text>
</comment>
<protein>
    <recommendedName>
        <fullName evidence="3">BON domain-containing protein</fullName>
    </recommendedName>
</protein>
<name>A0AAV7N2G3_PLEWA</name>
<keyword evidence="2" id="KW-1185">Reference proteome</keyword>
<evidence type="ECO:0000313" key="1">
    <source>
        <dbReference type="EMBL" id="KAJ1109604.1"/>
    </source>
</evidence>
<organism evidence="1 2">
    <name type="scientific">Pleurodeles waltl</name>
    <name type="common">Iberian ribbed newt</name>
    <dbReference type="NCBI Taxonomy" id="8319"/>
    <lineage>
        <taxon>Eukaryota</taxon>
        <taxon>Metazoa</taxon>
        <taxon>Chordata</taxon>
        <taxon>Craniata</taxon>
        <taxon>Vertebrata</taxon>
        <taxon>Euteleostomi</taxon>
        <taxon>Amphibia</taxon>
        <taxon>Batrachia</taxon>
        <taxon>Caudata</taxon>
        <taxon>Salamandroidea</taxon>
        <taxon>Salamandridae</taxon>
        <taxon>Pleurodelinae</taxon>
        <taxon>Pleurodeles</taxon>
    </lineage>
</organism>
<dbReference type="AlphaFoldDB" id="A0AAV7N2G3"/>
<dbReference type="Proteomes" id="UP001066276">
    <property type="component" value="Chromosome 9"/>
</dbReference>
<evidence type="ECO:0000313" key="2">
    <source>
        <dbReference type="Proteomes" id="UP001066276"/>
    </source>
</evidence>
<proteinExistence type="predicted"/>
<accession>A0AAV7N2G3</accession>
<reference evidence="1" key="1">
    <citation type="journal article" date="2022" name="bioRxiv">
        <title>Sequencing and chromosome-scale assembly of the giantPleurodeles waltlgenome.</title>
        <authorList>
            <person name="Brown T."/>
            <person name="Elewa A."/>
            <person name="Iarovenko S."/>
            <person name="Subramanian E."/>
            <person name="Araus A.J."/>
            <person name="Petzold A."/>
            <person name="Susuki M."/>
            <person name="Suzuki K.-i.T."/>
            <person name="Hayashi T."/>
            <person name="Toyoda A."/>
            <person name="Oliveira C."/>
            <person name="Osipova E."/>
            <person name="Leigh N.D."/>
            <person name="Simon A."/>
            <person name="Yun M.H."/>
        </authorList>
    </citation>
    <scope>NUCLEOTIDE SEQUENCE</scope>
    <source>
        <strain evidence="1">20211129_DDA</strain>
        <tissue evidence="1">Liver</tissue>
    </source>
</reference>
<evidence type="ECO:0008006" key="3">
    <source>
        <dbReference type="Google" id="ProtNLM"/>
    </source>
</evidence>
<dbReference type="EMBL" id="JANPWB010000013">
    <property type="protein sequence ID" value="KAJ1109604.1"/>
    <property type="molecule type" value="Genomic_DNA"/>
</dbReference>
<gene>
    <name evidence="1" type="ORF">NDU88_006964</name>
</gene>